<evidence type="ECO:0000313" key="18">
    <source>
        <dbReference type="EMBL" id="CCK68265.1"/>
    </source>
</evidence>
<dbReference type="GO" id="GO:0005524">
    <property type="term" value="F:ATP binding"/>
    <property type="evidence" value="ECO:0007669"/>
    <property type="project" value="UniProtKB-KW"/>
</dbReference>
<dbReference type="GO" id="GO:0008094">
    <property type="term" value="F:ATP-dependent activity, acting on DNA"/>
    <property type="evidence" value="ECO:0007669"/>
    <property type="project" value="TreeGrafter"/>
</dbReference>
<dbReference type="Pfam" id="PF00097">
    <property type="entry name" value="zf-C3HC4"/>
    <property type="match status" value="1"/>
</dbReference>
<dbReference type="HOGENOM" id="CLU_000315_2_5_1"/>
<dbReference type="InterPro" id="IPR001650">
    <property type="entry name" value="Helicase_C-like"/>
</dbReference>
<keyword evidence="8" id="KW-0378">Hydrolase</keyword>
<dbReference type="EMBL" id="HE978314">
    <property type="protein sequence ID" value="CCK68265.1"/>
    <property type="molecule type" value="Genomic_DNA"/>
</dbReference>
<evidence type="ECO:0000256" key="13">
    <source>
        <dbReference type="ARBA" id="ARBA00023242"/>
    </source>
</evidence>
<dbReference type="InterPro" id="IPR027417">
    <property type="entry name" value="P-loop_NTPase"/>
</dbReference>
<dbReference type="AlphaFoldDB" id="J7R0D7"/>
<dbReference type="Gene3D" id="3.30.40.10">
    <property type="entry name" value="Zinc/RING finger domain, C3HC4 (zinc finger)"/>
    <property type="match status" value="1"/>
</dbReference>
<keyword evidence="19" id="KW-1185">Reference proteome</keyword>
<evidence type="ECO:0000256" key="8">
    <source>
        <dbReference type="ARBA" id="ARBA00022801"/>
    </source>
</evidence>
<dbReference type="GO" id="GO:0003676">
    <property type="term" value="F:nucleic acid binding"/>
    <property type="evidence" value="ECO:0007669"/>
    <property type="project" value="InterPro"/>
</dbReference>
<keyword evidence="10" id="KW-0862">Zinc</keyword>
<dbReference type="OMA" id="KVEPWSN"/>
<dbReference type="Pfam" id="PF00271">
    <property type="entry name" value="Helicase_C"/>
    <property type="match status" value="1"/>
</dbReference>
<evidence type="ECO:0000256" key="3">
    <source>
        <dbReference type="ARBA" id="ARBA00013412"/>
    </source>
</evidence>
<dbReference type="KEGG" id="kng:KNAG_0A06030"/>
<dbReference type="InterPro" id="IPR014001">
    <property type="entry name" value="Helicase_ATP-bd"/>
</dbReference>
<evidence type="ECO:0000256" key="5">
    <source>
        <dbReference type="ARBA" id="ARBA00022741"/>
    </source>
</evidence>
<evidence type="ECO:0000256" key="10">
    <source>
        <dbReference type="ARBA" id="ARBA00022833"/>
    </source>
</evidence>
<dbReference type="GO" id="GO:0005634">
    <property type="term" value="C:nucleus"/>
    <property type="evidence" value="ECO:0007669"/>
    <property type="project" value="UniProtKB-SubCell"/>
</dbReference>
<dbReference type="InterPro" id="IPR018957">
    <property type="entry name" value="Znf_C3HC4_RING-type"/>
</dbReference>
<dbReference type="InterPro" id="IPR017907">
    <property type="entry name" value="Znf_RING_CS"/>
</dbReference>
<dbReference type="SMART" id="SM00487">
    <property type="entry name" value="DEXDc"/>
    <property type="match status" value="1"/>
</dbReference>
<dbReference type="InterPro" id="IPR000330">
    <property type="entry name" value="SNF2_N"/>
</dbReference>
<dbReference type="SUPFAM" id="SSF57850">
    <property type="entry name" value="RING/U-box"/>
    <property type="match status" value="1"/>
</dbReference>
<dbReference type="PANTHER" id="PTHR45626:SF22">
    <property type="entry name" value="DNA REPAIR PROTEIN RAD5"/>
    <property type="match status" value="1"/>
</dbReference>
<keyword evidence="12" id="KW-0234">DNA repair</keyword>
<dbReference type="SMART" id="SM00184">
    <property type="entry name" value="RING"/>
    <property type="match status" value="1"/>
</dbReference>
<dbReference type="InterPro" id="IPR001841">
    <property type="entry name" value="Znf_RING"/>
</dbReference>
<protein>
    <recommendedName>
        <fullName evidence="3">DNA repair protein RAD5</fullName>
    </recommendedName>
</protein>
<dbReference type="GO" id="GO:0006281">
    <property type="term" value="P:DNA repair"/>
    <property type="evidence" value="ECO:0007669"/>
    <property type="project" value="UniProtKB-KW"/>
</dbReference>
<dbReference type="Proteomes" id="UP000006310">
    <property type="component" value="Chromosome 1"/>
</dbReference>
<dbReference type="Gene3D" id="3.40.50.300">
    <property type="entry name" value="P-loop containing nucleotide triphosphate hydrolases"/>
    <property type="match status" value="1"/>
</dbReference>
<keyword evidence="13" id="KW-0539">Nucleus</keyword>
<sequence>MKNTVEQQKSRFFKDELESSTDVSSSFNASLNNNESFLFRCPEPESVQEDTNKADAACNQVEDTPSPKVQFHTQIKEVIPDLDAGMVDTLYTKFKDSEDVLSKAISYYFEHGIIESKDEVVELQRLPSSSPSKDIFPTFSSEATPAKRKKTFGFRAEKKLKPSVLWKKFIGSLQVSAMATRPTLKPLKYGSEMHLVKSAGDASLHNLFDSRGRQKKKLSNHVRVVDAERNREVGKVPEETARILYPLLGTDEISFEATLVFCNNKRLSVGDGFVLQLDCFLASTIFDRKAKTPGTSSSQKSSTWGMNISISETDEELVWRFRTKALISLFNKIRIHPVENDEDAGHTNQDNEIIDLEDDESFENLMSQDSDPEADSHYENRTMNLNQLKTFYSVSQSFESQRSLPETDPPKDLLKVQLRAYQKQGLTWMLRREHEFDKANSNGSADEVIGDMMNPLWKKFSWPKDMSWEAQKLGQGLDTIPNFEYFYANLHTGEFSTKKPVLRSIIKGGILSDEMGLGKTISALSLVLMAPEDSQYQKKDLFRSETGDNLDSDIIEKPSEVPYASKTTLIVVPMSLLTQWNMEFNAVNNCSDKRCEVYYGGNVSSLKTLLTMTKNPPAVVLTTYGIVQNEWNKLLRDNKMRSKISESTGLFAVDFYRVIIDEGHTIRNRGTVTSKAIMDLRSRCRWVLTGTPIINRLDDLYSLVKFLDLEPWSQVGYWKTFISEPFENKNFKQAFDVVNAIMQPVVLRRTKDMKGADGKPLVVLPPKEITIEKLKLNNSQAAVYKYLLNKAEDSVKLGLARGDLLKKYSTILVHILRLRQICCDIELLGSQDENDEDLAEINRGFQENADIKAILNDVKQKKNSSKKSKEQIEESIINLHEKYPDNNSLTNLECSICTTEPIDPHKLILTDCGHPFCDKCILEYITYQKEKKLDVKCPICREMLDDTSGMFCLKGEVEQGEDFELTLFDNTKKPAKIEALVKGLQQLQDSSSGEQVIVFSQFSSYLDILERDLSNAFSAESSKIYKFDGRLSLKERSAVLADFQLKDFSKQKILLLSLKAGGVGLNLTCASRAYMMDPWWSPSMEDQAIDRLHRIGQTNSVKVVRFIIENSIEEKMLRIQERKRTIGEAMDADEDERRRRRIEEIKTLFE</sequence>
<keyword evidence="6" id="KW-0227">DNA damage</keyword>
<dbReference type="InterPro" id="IPR050628">
    <property type="entry name" value="SNF2_RAD54_helicase_TF"/>
</dbReference>
<dbReference type="Pfam" id="PF00176">
    <property type="entry name" value="SNF2-rel_dom"/>
    <property type="match status" value="1"/>
</dbReference>
<organism evidence="18 19">
    <name type="scientific">Huiozyma naganishii (strain ATCC MYA-139 / BCRC 22969 / CBS 8797 / KCTC 17520 / NBRC 10181 / NCYC 3082 / Yp74L-3)</name>
    <name type="common">Yeast</name>
    <name type="synonym">Kazachstania naganishii</name>
    <dbReference type="NCBI Taxonomy" id="1071383"/>
    <lineage>
        <taxon>Eukaryota</taxon>
        <taxon>Fungi</taxon>
        <taxon>Dikarya</taxon>
        <taxon>Ascomycota</taxon>
        <taxon>Saccharomycotina</taxon>
        <taxon>Saccharomycetes</taxon>
        <taxon>Saccharomycetales</taxon>
        <taxon>Saccharomycetaceae</taxon>
        <taxon>Huiozyma</taxon>
    </lineage>
</organism>
<reference evidence="19" key="2">
    <citation type="submission" date="2012-08" db="EMBL/GenBank/DDBJ databases">
        <title>Genome sequence of Kazachstania naganishii.</title>
        <authorList>
            <person name="Gordon J.L."/>
            <person name="Armisen D."/>
            <person name="Proux-Wera E."/>
            <person name="OhEigeartaigh S.S."/>
            <person name="Byrne K.P."/>
            <person name="Wolfe K.H."/>
        </authorList>
    </citation>
    <scope>NUCLEOTIDE SEQUENCE [LARGE SCALE GENOMIC DNA]</scope>
    <source>
        <strain evidence="19">ATCC MYA-139 / BCRC 22969 / CBS 8797 / CCRC 22969 / KCTC 17520 / NBRC 10181 / NCYC 3082</strain>
    </source>
</reference>
<dbReference type="GO" id="GO:0008270">
    <property type="term" value="F:zinc ion binding"/>
    <property type="evidence" value="ECO:0007669"/>
    <property type="project" value="UniProtKB-KW"/>
</dbReference>
<dbReference type="InterPro" id="IPR049730">
    <property type="entry name" value="SNF2/RAD54-like_C"/>
</dbReference>
<dbReference type="Pfam" id="PF08797">
    <property type="entry name" value="HIRAN"/>
    <property type="match status" value="1"/>
</dbReference>
<dbReference type="Gene3D" id="3.40.50.10810">
    <property type="entry name" value="Tandem AAA-ATPase domain"/>
    <property type="match status" value="1"/>
</dbReference>
<gene>
    <name evidence="18" type="primary">KNAG0A06030</name>
    <name evidence="18" type="ordered locus">KNAG_0A06030</name>
</gene>
<evidence type="ECO:0000256" key="12">
    <source>
        <dbReference type="ARBA" id="ARBA00023204"/>
    </source>
</evidence>
<dbReference type="eggNOG" id="KOG1001">
    <property type="taxonomic scope" value="Eukaryota"/>
</dbReference>
<dbReference type="InterPro" id="IPR014905">
    <property type="entry name" value="HIRAN"/>
</dbReference>
<keyword evidence="5" id="KW-0547">Nucleotide-binding</keyword>
<evidence type="ECO:0000256" key="4">
    <source>
        <dbReference type="ARBA" id="ARBA00022723"/>
    </source>
</evidence>
<feature type="domain" description="Helicase ATP-binding" evidence="16">
    <location>
        <begin position="500"/>
        <end position="710"/>
    </location>
</feature>
<reference evidence="18 19" key="1">
    <citation type="journal article" date="2011" name="Proc. Natl. Acad. Sci. U.S.A.">
        <title>Evolutionary erosion of yeast sex chromosomes by mating-type switching accidents.</title>
        <authorList>
            <person name="Gordon J.L."/>
            <person name="Armisen D."/>
            <person name="Proux-Wera E."/>
            <person name="Oheigeartaigh S.S."/>
            <person name="Byrne K.P."/>
            <person name="Wolfe K.H."/>
        </authorList>
    </citation>
    <scope>NUCLEOTIDE SEQUENCE [LARGE SCALE GENOMIC DNA]</scope>
    <source>
        <strain evidence="19">ATCC MYA-139 / BCRC 22969 / CBS 8797 / CCRC 22969 / KCTC 17520 / NBRC 10181 / NCYC 3082</strain>
    </source>
</reference>
<proteinExistence type="inferred from homology"/>
<dbReference type="InterPro" id="IPR013083">
    <property type="entry name" value="Znf_RING/FYVE/PHD"/>
</dbReference>
<comment type="similarity">
    <text evidence="2">Belongs to the SNF2/RAD54 helicase family.</text>
</comment>
<dbReference type="GeneID" id="34523900"/>
<evidence type="ECO:0000256" key="6">
    <source>
        <dbReference type="ARBA" id="ARBA00022763"/>
    </source>
</evidence>
<dbReference type="PANTHER" id="PTHR45626">
    <property type="entry name" value="TRANSCRIPTION TERMINATION FACTOR 2-RELATED"/>
    <property type="match status" value="1"/>
</dbReference>
<feature type="domain" description="Helicase C-terminal" evidence="17">
    <location>
        <begin position="976"/>
        <end position="1146"/>
    </location>
</feature>
<keyword evidence="4" id="KW-0479">Metal-binding</keyword>
<keyword evidence="7 14" id="KW-0863">Zinc-finger</keyword>
<dbReference type="PROSITE" id="PS00518">
    <property type="entry name" value="ZF_RING_1"/>
    <property type="match status" value="1"/>
</dbReference>
<evidence type="ECO:0000256" key="9">
    <source>
        <dbReference type="ARBA" id="ARBA00022806"/>
    </source>
</evidence>
<dbReference type="PROSITE" id="PS51194">
    <property type="entry name" value="HELICASE_CTER"/>
    <property type="match status" value="1"/>
</dbReference>
<evidence type="ECO:0000256" key="7">
    <source>
        <dbReference type="ARBA" id="ARBA00022771"/>
    </source>
</evidence>
<accession>J7R0D7</accession>
<feature type="domain" description="RING-type" evidence="15">
    <location>
        <begin position="894"/>
        <end position="941"/>
    </location>
</feature>
<evidence type="ECO:0000256" key="14">
    <source>
        <dbReference type="PROSITE-ProRule" id="PRU00175"/>
    </source>
</evidence>
<dbReference type="STRING" id="1071383.J7R0D7"/>
<evidence type="ECO:0000259" key="16">
    <source>
        <dbReference type="PROSITE" id="PS51192"/>
    </source>
</evidence>
<keyword evidence="11" id="KW-0067">ATP-binding</keyword>
<evidence type="ECO:0000259" key="17">
    <source>
        <dbReference type="PROSITE" id="PS51194"/>
    </source>
</evidence>
<dbReference type="SMART" id="SM00490">
    <property type="entry name" value="HELICc"/>
    <property type="match status" value="1"/>
</dbReference>
<dbReference type="InterPro" id="IPR038718">
    <property type="entry name" value="SNF2-like_sf"/>
</dbReference>
<dbReference type="OrthoDB" id="2801544at2759"/>
<dbReference type="CDD" id="cd18008">
    <property type="entry name" value="DEXDc_SHPRH-like"/>
    <property type="match status" value="1"/>
</dbReference>
<evidence type="ECO:0000313" key="19">
    <source>
        <dbReference type="Proteomes" id="UP000006310"/>
    </source>
</evidence>
<evidence type="ECO:0000256" key="2">
    <source>
        <dbReference type="ARBA" id="ARBA00007025"/>
    </source>
</evidence>
<comment type="subcellular location">
    <subcellularLocation>
        <location evidence="1">Nucleus</location>
    </subcellularLocation>
</comment>
<dbReference type="PROSITE" id="PS50089">
    <property type="entry name" value="ZF_RING_2"/>
    <property type="match status" value="1"/>
</dbReference>
<dbReference type="PROSITE" id="PS51192">
    <property type="entry name" value="HELICASE_ATP_BIND_1"/>
    <property type="match status" value="1"/>
</dbReference>
<dbReference type="CDD" id="cd18793">
    <property type="entry name" value="SF2_C_SNF"/>
    <property type="match status" value="1"/>
</dbReference>
<dbReference type="GO" id="GO:0004386">
    <property type="term" value="F:helicase activity"/>
    <property type="evidence" value="ECO:0007669"/>
    <property type="project" value="UniProtKB-KW"/>
</dbReference>
<dbReference type="SUPFAM" id="SSF52540">
    <property type="entry name" value="P-loop containing nucleoside triphosphate hydrolases"/>
    <property type="match status" value="2"/>
</dbReference>
<name>J7R0D7_HUIN7</name>
<dbReference type="GO" id="GO:0016818">
    <property type="term" value="F:hydrolase activity, acting on acid anhydrides, in phosphorus-containing anhydrides"/>
    <property type="evidence" value="ECO:0007669"/>
    <property type="project" value="InterPro"/>
</dbReference>
<dbReference type="SMART" id="SM00910">
    <property type="entry name" value="HIRAN"/>
    <property type="match status" value="1"/>
</dbReference>
<evidence type="ECO:0000259" key="15">
    <source>
        <dbReference type="PROSITE" id="PS50089"/>
    </source>
</evidence>
<keyword evidence="9" id="KW-0347">Helicase</keyword>
<dbReference type="RefSeq" id="XP_022462511.1">
    <property type="nucleotide sequence ID" value="XM_022610385.1"/>
</dbReference>
<evidence type="ECO:0000256" key="11">
    <source>
        <dbReference type="ARBA" id="ARBA00022840"/>
    </source>
</evidence>
<evidence type="ECO:0000256" key="1">
    <source>
        <dbReference type="ARBA" id="ARBA00004123"/>
    </source>
</evidence>